<gene>
    <name evidence="3" type="ORF">OXX778_LOCUS10738</name>
</gene>
<evidence type="ECO:0000256" key="2">
    <source>
        <dbReference type="SAM" id="SignalP"/>
    </source>
</evidence>
<dbReference type="Proteomes" id="UP000663879">
    <property type="component" value="Unassembled WGS sequence"/>
</dbReference>
<dbReference type="PROSITE" id="PS51257">
    <property type="entry name" value="PROKAR_LIPOPROTEIN"/>
    <property type="match status" value="1"/>
</dbReference>
<organism evidence="3 4">
    <name type="scientific">Brachionus calyciflorus</name>
    <dbReference type="NCBI Taxonomy" id="104777"/>
    <lineage>
        <taxon>Eukaryota</taxon>
        <taxon>Metazoa</taxon>
        <taxon>Spiralia</taxon>
        <taxon>Gnathifera</taxon>
        <taxon>Rotifera</taxon>
        <taxon>Eurotatoria</taxon>
        <taxon>Monogononta</taxon>
        <taxon>Pseudotrocha</taxon>
        <taxon>Ploima</taxon>
        <taxon>Brachionidae</taxon>
        <taxon>Brachionus</taxon>
    </lineage>
</organism>
<evidence type="ECO:0000256" key="1">
    <source>
        <dbReference type="SAM" id="Phobius"/>
    </source>
</evidence>
<evidence type="ECO:0000313" key="4">
    <source>
        <dbReference type="Proteomes" id="UP000663879"/>
    </source>
</evidence>
<feature type="transmembrane region" description="Helical" evidence="1">
    <location>
        <begin position="111"/>
        <end position="135"/>
    </location>
</feature>
<sequence>MDFKKRLFFLLVFCLFSLISCNELVFENQPEPGDDYYYDTSDESNGNKTEIKPIEEDFLDEPIDSNTNNLPQTTTKILNFIRINFNRTQIKLNNTDEPSVHNISNQSEYNLILIIVISLLILLGLLATLIVLLVFKIRKNKKPSQILKDQYITVNQTE</sequence>
<feature type="chain" id="PRO_5032627223" evidence="2">
    <location>
        <begin position="22"/>
        <end position="158"/>
    </location>
</feature>
<name>A0A813YR13_9BILA</name>
<proteinExistence type="predicted"/>
<feature type="signal peptide" evidence="2">
    <location>
        <begin position="1"/>
        <end position="21"/>
    </location>
</feature>
<reference evidence="3" key="1">
    <citation type="submission" date="2021-02" db="EMBL/GenBank/DDBJ databases">
        <authorList>
            <person name="Nowell W R."/>
        </authorList>
    </citation>
    <scope>NUCLEOTIDE SEQUENCE</scope>
    <source>
        <strain evidence="3">Ploen Becks lab</strain>
    </source>
</reference>
<accession>A0A813YR13</accession>
<keyword evidence="1" id="KW-0472">Membrane</keyword>
<evidence type="ECO:0000313" key="3">
    <source>
        <dbReference type="EMBL" id="CAF0887552.1"/>
    </source>
</evidence>
<comment type="caution">
    <text evidence="3">The sequence shown here is derived from an EMBL/GenBank/DDBJ whole genome shotgun (WGS) entry which is preliminary data.</text>
</comment>
<protein>
    <submittedName>
        <fullName evidence="3">Uncharacterized protein</fullName>
    </submittedName>
</protein>
<dbReference type="AlphaFoldDB" id="A0A813YR13"/>
<keyword evidence="1" id="KW-0812">Transmembrane</keyword>
<keyword evidence="4" id="KW-1185">Reference proteome</keyword>
<keyword evidence="1" id="KW-1133">Transmembrane helix</keyword>
<keyword evidence="2" id="KW-0732">Signal</keyword>
<dbReference type="EMBL" id="CAJNOC010001739">
    <property type="protein sequence ID" value="CAF0887552.1"/>
    <property type="molecule type" value="Genomic_DNA"/>
</dbReference>